<name>A0A165DQJ2_9BASI</name>
<proteinExistence type="predicted"/>
<organism evidence="2 3">
    <name type="scientific">Calocera cornea HHB12733</name>
    <dbReference type="NCBI Taxonomy" id="1353952"/>
    <lineage>
        <taxon>Eukaryota</taxon>
        <taxon>Fungi</taxon>
        <taxon>Dikarya</taxon>
        <taxon>Basidiomycota</taxon>
        <taxon>Agaricomycotina</taxon>
        <taxon>Dacrymycetes</taxon>
        <taxon>Dacrymycetales</taxon>
        <taxon>Dacrymycetaceae</taxon>
        <taxon>Calocera</taxon>
    </lineage>
</organism>
<dbReference type="STRING" id="1353952.A0A165DQJ2"/>
<sequence length="221" mass="23399">MSEQTTPRRSRRLAARQTSASSSAPSSGMGRGASAAPAPSVPATSTSTQAAASSSSGQLRFPVPPPTPPAQPLLQIPDPATNFNYHRGVIFALSQMGEPTEGSGPPRVIDQVGVRRWLGLAPSYLMHDQGISQESGLLGWAQGVHLLVGVLQVLHQRGELEWETIDSASRALAESWSAANCWTGMDIAKGAIQAAGGRLVGCMDPEDRTRYKGRKVYPAEE</sequence>
<keyword evidence="3" id="KW-1185">Reference proteome</keyword>
<evidence type="ECO:0000313" key="2">
    <source>
        <dbReference type="EMBL" id="KZT53313.1"/>
    </source>
</evidence>
<dbReference type="EMBL" id="KV424041">
    <property type="protein sequence ID" value="KZT53313.1"/>
    <property type="molecule type" value="Genomic_DNA"/>
</dbReference>
<feature type="compositionally biased region" description="Low complexity" evidence="1">
    <location>
        <begin position="15"/>
        <end position="61"/>
    </location>
</feature>
<dbReference type="AlphaFoldDB" id="A0A165DQJ2"/>
<gene>
    <name evidence="2" type="ORF">CALCODRAFT_520150</name>
</gene>
<feature type="compositionally biased region" description="Pro residues" evidence="1">
    <location>
        <begin position="62"/>
        <end position="71"/>
    </location>
</feature>
<dbReference type="InParanoid" id="A0A165DQJ2"/>
<protein>
    <submittedName>
        <fullName evidence="2">Uncharacterized protein</fullName>
    </submittedName>
</protein>
<accession>A0A165DQJ2</accession>
<feature type="region of interest" description="Disordered" evidence="1">
    <location>
        <begin position="1"/>
        <end position="78"/>
    </location>
</feature>
<evidence type="ECO:0000256" key="1">
    <source>
        <dbReference type="SAM" id="MobiDB-lite"/>
    </source>
</evidence>
<dbReference type="Proteomes" id="UP000076842">
    <property type="component" value="Unassembled WGS sequence"/>
</dbReference>
<evidence type="ECO:0000313" key="3">
    <source>
        <dbReference type="Proteomes" id="UP000076842"/>
    </source>
</evidence>
<dbReference type="OrthoDB" id="3358904at2759"/>
<reference evidence="2 3" key="1">
    <citation type="journal article" date="2016" name="Mol. Biol. Evol.">
        <title>Comparative Genomics of Early-Diverging Mushroom-Forming Fungi Provides Insights into the Origins of Lignocellulose Decay Capabilities.</title>
        <authorList>
            <person name="Nagy L.G."/>
            <person name="Riley R."/>
            <person name="Tritt A."/>
            <person name="Adam C."/>
            <person name="Daum C."/>
            <person name="Floudas D."/>
            <person name="Sun H."/>
            <person name="Yadav J.S."/>
            <person name="Pangilinan J."/>
            <person name="Larsson K.H."/>
            <person name="Matsuura K."/>
            <person name="Barry K."/>
            <person name="Labutti K."/>
            <person name="Kuo R."/>
            <person name="Ohm R.A."/>
            <person name="Bhattacharya S.S."/>
            <person name="Shirouzu T."/>
            <person name="Yoshinaga Y."/>
            <person name="Martin F.M."/>
            <person name="Grigoriev I.V."/>
            <person name="Hibbett D.S."/>
        </authorList>
    </citation>
    <scope>NUCLEOTIDE SEQUENCE [LARGE SCALE GENOMIC DNA]</scope>
    <source>
        <strain evidence="2 3">HHB12733</strain>
    </source>
</reference>